<evidence type="ECO:0000256" key="5">
    <source>
        <dbReference type="ARBA" id="ARBA00022989"/>
    </source>
</evidence>
<keyword evidence="4" id="KW-0732">Signal</keyword>
<feature type="transmembrane region" description="Helical" evidence="7">
    <location>
        <begin position="432"/>
        <end position="455"/>
    </location>
</feature>
<feature type="transmembrane region" description="Helical" evidence="7">
    <location>
        <begin position="532"/>
        <end position="550"/>
    </location>
</feature>
<dbReference type="Pfam" id="PF02990">
    <property type="entry name" value="EMP70"/>
    <property type="match status" value="2"/>
</dbReference>
<evidence type="ECO:0000256" key="2">
    <source>
        <dbReference type="ARBA" id="ARBA00005227"/>
    </source>
</evidence>
<evidence type="ECO:0000256" key="3">
    <source>
        <dbReference type="ARBA" id="ARBA00022692"/>
    </source>
</evidence>
<dbReference type="Proteomes" id="UP000694522">
    <property type="component" value="Unplaced"/>
</dbReference>
<evidence type="ECO:0000256" key="4">
    <source>
        <dbReference type="ARBA" id="ARBA00022729"/>
    </source>
</evidence>
<feature type="transmembrane region" description="Helical" evidence="7">
    <location>
        <begin position="501"/>
        <end position="520"/>
    </location>
</feature>
<evidence type="ECO:0000256" key="6">
    <source>
        <dbReference type="ARBA" id="ARBA00023136"/>
    </source>
</evidence>
<feature type="transmembrane region" description="Helical" evidence="7">
    <location>
        <begin position="305"/>
        <end position="330"/>
    </location>
</feature>
<feature type="transmembrane region" description="Helical" evidence="7">
    <location>
        <begin position="275"/>
        <end position="299"/>
    </location>
</feature>
<name>A0A8B9IT71_9PSIT</name>
<protein>
    <recommendedName>
        <fullName evidence="7">Transmembrane 9 superfamily member</fullName>
    </recommendedName>
</protein>
<keyword evidence="3 7" id="KW-0812">Transmembrane</keyword>
<reference evidence="8" key="1">
    <citation type="submission" date="2025-08" db="UniProtKB">
        <authorList>
            <consortium name="Ensembl"/>
        </authorList>
    </citation>
    <scope>IDENTIFICATION</scope>
</reference>
<feature type="transmembrane region" description="Helical" evidence="7">
    <location>
        <begin position="378"/>
        <end position="401"/>
    </location>
</feature>
<proteinExistence type="inferred from homology"/>
<keyword evidence="6 7" id="KW-0472">Membrane</keyword>
<keyword evidence="9" id="KW-1185">Reference proteome</keyword>
<feature type="transmembrane region" description="Helical" evidence="7">
    <location>
        <begin position="342"/>
        <end position="366"/>
    </location>
</feature>
<dbReference type="AlphaFoldDB" id="A0A8B9IT71"/>
<dbReference type="Ensembl" id="ENSACOT00000004422.1">
    <property type="protein sequence ID" value="ENSACOP00000004254.1"/>
    <property type="gene ID" value="ENSACOG00000002837.1"/>
</dbReference>
<evidence type="ECO:0000313" key="9">
    <source>
        <dbReference type="Proteomes" id="UP000694522"/>
    </source>
</evidence>
<feature type="transmembrane region" description="Helical" evidence="7">
    <location>
        <begin position="461"/>
        <end position="489"/>
    </location>
</feature>
<organism evidence="8 9">
    <name type="scientific">Amazona collaria</name>
    <name type="common">yellow-billed parrot</name>
    <dbReference type="NCBI Taxonomy" id="241587"/>
    <lineage>
        <taxon>Eukaryota</taxon>
        <taxon>Metazoa</taxon>
        <taxon>Chordata</taxon>
        <taxon>Craniata</taxon>
        <taxon>Vertebrata</taxon>
        <taxon>Euteleostomi</taxon>
        <taxon>Archelosauria</taxon>
        <taxon>Archosauria</taxon>
        <taxon>Dinosauria</taxon>
        <taxon>Saurischia</taxon>
        <taxon>Theropoda</taxon>
        <taxon>Coelurosauria</taxon>
        <taxon>Aves</taxon>
        <taxon>Neognathae</taxon>
        <taxon>Neoaves</taxon>
        <taxon>Telluraves</taxon>
        <taxon>Australaves</taxon>
        <taxon>Psittaciformes</taxon>
        <taxon>Psittacidae</taxon>
        <taxon>Amazona</taxon>
    </lineage>
</organism>
<sequence length="556" mass="63691">MLNTTCEYSLKKGGVVVFPKPFCKRNEQSVTYFDFCQDTEEKRPSENLGQVLFGERIASSPYKFTFKKQETCKKVCTRSYDPANSADKSKLAFLKKGMQLNYQHHWIIDNMPVTWCYDVEDGQKYCNPGFPIGCFVTPDGRVKDACVINSEFNKKNTFYLFNHVDITIMYHSGKDENWPGARLVTARLRPQSYKHTDENNLSCEGPPMEIPGEFNNKLNLIYTYSVTFEVSIESLCIFAKDIADFIQEDAQEEFGWKLVHGDVFRPPRKGMLLSVFLGQGTQIFIMTFITLFLACLGFLSPANRGALMTCAVVLWVLLGTPAGYVSARMYKTFRGEKWKTNVLLTALLCPGIVFADFFIMNLILWVKGSSAAIPFGTLVAILAMWFGISVPLTFVGAYFGFKEKPIEHPVRTNQIPRQIPEQSFFTKPLPGIIMGGILPFGCIFIQLFFILNSIWSHQMYYMFGFLFLVFIILLITCSEATVLLCYFHLCAEDYHWWWRSFLTSSFTAVYLFIYAVHYFFSKLQITGTASTILYFGYTMIMVLIFFLFTGKVRCSN</sequence>
<comment type="similarity">
    <text evidence="2 7">Belongs to the nonaspanin (TM9SF) (TC 9.A.2) family.</text>
</comment>
<comment type="subcellular location">
    <subcellularLocation>
        <location evidence="1">Membrane</location>
        <topology evidence="1">Multi-pass membrane protein</topology>
    </subcellularLocation>
</comment>
<reference evidence="8" key="2">
    <citation type="submission" date="2025-09" db="UniProtKB">
        <authorList>
            <consortium name="Ensembl"/>
        </authorList>
    </citation>
    <scope>IDENTIFICATION</scope>
</reference>
<dbReference type="GO" id="GO:0072657">
    <property type="term" value="P:protein localization to membrane"/>
    <property type="evidence" value="ECO:0007669"/>
    <property type="project" value="TreeGrafter"/>
</dbReference>
<evidence type="ECO:0000256" key="7">
    <source>
        <dbReference type="RuleBase" id="RU363079"/>
    </source>
</evidence>
<dbReference type="PANTHER" id="PTHR10766">
    <property type="entry name" value="TRANSMEMBRANE 9 SUPERFAMILY PROTEIN"/>
    <property type="match status" value="1"/>
</dbReference>
<dbReference type="GO" id="GO:0016020">
    <property type="term" value="C:membrane"/>
    <property type="evidence" value="ECO:0007669"/>
    <property type="project" value="UniProtKB-SubCell"/>
</dbReference>
<dbReference type="PANTHER" id="PTHR10766:SF176">
    <property type="entry name" value="TRANSMEMBRANE 9 SUPERFAMILY MEMBER"/>
    <property type="match status" value="1"/>
</dbReference>
<keyword evidence="5 7" id="KW-1133">Transmembrane helix</keyword>
<dbReference type="InterPro" id="IPR004240">
    <property type="entry name" value="EMP70"/>
</dbReference>
<evidence type="ECO:0000256" key="1">
    <source>
        <dbReference type="ARBA" id="ARBA00004141"/>
    </source>
</evidence>
<accession>A0A8B9IT71</accession>
<evidence type="ECO:0000313" key="8">
    <source>
        <dbReference type="Ensembl" id="ENSACOP00000004254.1"/>
    </source>
</evidence>